<evidence type="ECO:0000313" key="11">
    <source>
        <dbReference type="Proteomes" id="UP000221653"/>
    </source>
</evidence>
<reference evidence="10 11" key="1">
    <citation type="submission" date="2017-10" db="EMBL/GenBank/DDBJ databases">
        <title>Sequencing the genomes of 1000 actinobacteria strains.</title>
        <authorList>
            <person name="Klenk H.-P."/>
        </authorList>
    </citation>
    <scope>NUCLEOTIDE SEQUENCE [LARGE SCALE GENOMIC DNA]</scope>
    <source>
        <strain evidence="10 11">DSM 20688</strain>
    </source>
</reference>
<dbReference type="FunFam" id="3.30.1130.10:FF:000003">
    <property type="entry name" value="7,8-dihydroneopterin aldolase"/>
    <property type="match status" value="1"/>
</dbReference>
<keyword evidence="5 8" id="KW-0456">Lyase</keyword>
<evidence type="ECO:0000313" key="10">
    <source>
        <dbReference type="EMBL" id="PFG27991.1"/>
    </source>
</evidence>
<comment type="catalytic activity">
    <reaction evidence="1 8">
        <text>7,8-dihydroneopterin = 6-hydroxymethyl-7,8-dihydropterin + glycolaldehyde</text>
        <dbReference type="Rhea" id="RHEA:10540"/>
        <dbReference type="ChEBI" id="CHEBI:17001"/>
        <dbReference type="ChEBI" id="CHEBI:17071"/>
        <dbReference type="ChEBI" id="CHEBI:44841"/>
        <dbReference type="EC" id="4.1.2.25"/>
    </reaction>
</comment>
<dbReference type="GO" id="GO:0046656">
    <property type="term" value="P:folic acid biosynthetic process"/>
    <property type="evidence" value="ECO:0007669"/>
    <property type="project" value="UniProtKB-UniRule"/>
</dbReference>
<dbReference type="Gene3D" id="3.30.1130.10">
    <property type="match status" value="1"/>
</dbReference>
<gene>
    <name evidence="10" type="ORF">ATK06_1073</name>
</gene>
<dbReference type="STRING" id="1724.GCA_001044175_02272"/>
<keyword evidence="11" id="KW-1185">Reference proteome</keyword>
<dbReference type="InterPro" id="IPR043133">
    <property type="entry name" value="GTP-CH-I_C/QueF"/>
</dbReference>
<dbReference type="GO" id="GO:0046654">
    <property type="term" value="P:tetrahydrofolate biosynthetic process"/>
    <property type="evidence" value="ECO:0007669"/>
    <property type="project" value="UniProtKB-UniRule"/>
</dbReference>
<evidence type="ECO:0000259" key="9">
    <source>
        <dbReference type="SMART" id="SM00905"/>
    </source>
</evidence>
<proteinExistence type="inferred from homology"/>
<evidence type="ECO:0000256" key="8">
    <source>
        <dbReference type="RuleBase" id="RU362079"/>
    </source>
</evidence>
<evidence type="ECO:0000256" key="2">
    <source>
        <dbReference type="ARBA" id="ARBA00005013"/>
    </source>
</evidence>
<comment type="function">
    <text evidence="8">Catalyzes the conversion of 7,8-dihydroneopterin to 6-hydroxymethyl-7,8-dihydropterin.</text>
</comment>
<dbReference type="AlphaFoldDB" id="A0A2A9DNM5"/>
<dbReference type="InterPro" id="IPR006156">
    <property type="entry name" value="Dihydroneopterin_aldolase"/>
</dbReference>
<sequence>MAKTDTITLTGVRARGFHGVLPEETRMGQEFSVDITAHVDLTRASRSDDLAHTINYAELAQIAYDAITGEPKQLIEALAGGIADQCMAQFPAIADIAVTVHKPAAPIPLVFDNVAVTITRRRDTTRDTARDNVEE</sequence>
<dbReference type="EMBL" id="PDJF01000001">
    <property type="protein sequence ID" value="PFG27991.1"/>
    <property type="molecule type" value="Genomic_DNA"/>
</dbReference>
<name>A0A2A9DNM5_9CORY</name>
<accession>A0A2A9DNM5</accession>
<dbReference type="GO" id="GO:0004150">
    <property type="term" value="F:dihydroneopterin aldolase activity"/>
    <property type="evidence" value="ECO:0007669"/>
    <property type="project" value="UniProtKB-UniRule"/>
</dbReference>
<comment type="caution">
    <text evidence="10">The sequence shown here is derived from an EMBL/GenBank/DDBJ whole genome shotgun (WGS) entry which is preliminary data.</text>
</comment>
<comment type="catalytic activity">
    <reaction evidence="7">
        <text>7,8-dihydroneopterin + O2 = 7,8-dihydroxanthopterin + glycolaldehyde + formate + H(+)</text>
        <dbReference type="Rhea" id="RHEA:45332"/>
        <dbReference type="ChEBI" id="CHEBI:15378"/>
        <dbReference type="ChEBI" id="CHEBI:15379"/>
        <dbReference type="ChEBI" id="CHEBI:15740"/>
        <dbReference type="ChEBI" id="CHEBI:17001"/>
        <dbReference type="ChEBI" id="CHEBI:17071"/>
        <dbReference type="ChEBI" id="CHEBI:85130"/>
        <dbReference type="EC" id="1.13.11.81"/>
    </reaction>
</comment>
<dbReference type="PANTHER" id="PTHR42844:SF1">
    <property type="entry name" value="DIHYDRONEOPTERIN ALDOLASE 1-RELATED"/>
    <property type="match status" value="1"/>
</dbReference>
<dbReference type="PANTHER" id="PTHR42844">
    <property type="entry name" value="DIHYDRONEOPTERIN ALDOLASE 1-RELATED"/>
    <property type="match status" value="1"/>
</dbReference>
<evidence type="ECO:0000256" key="7">
    <source>
        <dbReference type="ARBA" id="ARBA00052077"/>
    </source>
</evidence>
<evidence type="ECO:0000256" key="5">
    <source>
        <dbReference type="ARBA" id="ARBA00023239"/>
    </source>
</evidence>
<dbReference type="RefSeq" id="WP_231913550.1">
    <property type="nucleotide sequence ID" value="NZ_LDYE01000008.1"/>
</dbReference>
<evidence type="ECO:0000256" key="3">
    <source>
        <dbReference type="ARBA" id="ARBA00005708"/>
    </source>
</evidence>
<dbReference type="UniPathway" id="UPA00077">
    <property type="reaction ID" value="UER00154"/>
</dbReference>
<dbReference type="SMART" id="SM00905">
    <property type="entry name" value="FolB"/>
    <property type="match status" value="1"/>
</dbReference>
<comment type="similarity">
    <text evidence="3 8">Belongs to the DHNA family.</text>
</comment>
<evidence type="ECO:0000256" key="4">
    <source>
        <dbReference type="ARBA" id="ARBA00022909"/>
    </source>
</evidence>
<comment type="pathway">
    <text evidence="2 8">Cofactor biosynthesis; tetrahydrofolate biosynthesis; 2-amino-4-hydroxy-6-hydroxymethyl-7,8-dihydropteridine diphosphate from 7,8-dihydroneopterin triphosphate: step 3/4.</text>
</comment>
<evidence type="ECO:0000256" key="1">
    <source>
        <dbReference type="ARBA" id="ARBA00001353"/>
    </source>
</evidence>
<organism evidence="10 11">
    <name type="scientific">Corynebacterium renale</name>
    <dbReference type="NCBI Taxonomy" id="1724"/>
    <lineage>
        <taxon>Bacteria</taxon>
        <taxon>Bacillati</taxon>
        <taxon>Actinomycetota</taxon>
        <taxon>Actinomycetes</taxon>
        <taxon>Mycobacteriales</taxon>
        <taxon>Corynebacteriaceae</taxon>
        <taxon>Corynebacterium</taxon>
    </lineage>
</organism>
<dbReference type="GO" id="GO:0005737">
    <property type="term" value="C:cytoplasm"/>
    <property type="evidence" value="ECO:0007669"/>
    <property type="project" value="TreeGrafter"/>
</dbReference>
<keyword evidence="4 8" id="KW-0289">Folate biosynthesis</keyword>
<dbReference type="NCBIfam" id="TIGR00526">
    <property type="entry name" value="folB_dom"/>
    <property type="match status" value="1"/>
</dbReference>
<dbReference type="EC" id="4.1.2.25" evidence="8"/>
<protein>
    <recommendedName>
        <fullName evidence="6 8">7,8-dihydroneopterin aldolase</fullName>
        <ecNumber evidence="8">4.1.2.25</ecNumber>
    </recommendedName>
</protein>
<dbReference type="InterPro" id="IPR006157">
    <property type="entry name" value="FolB_dom"/>
</dbReference>
<dbReference type="NCBIfam" id="TIGR00525">
    <property type="entry name" value="folB"/>
    <property type="match status" value="1"/>
</dbReference>
<dbReference type="Pfam" id="PF02152">
    <property type="entry name" value="FolB"/>
    <property type="match status" value="1"/>
</dbReference>
<feature type="domain" description="Dihydroneopterin aldolase/epimerase" evidence="9">
    <location>
        <begin position="7"/>
        <end position="120"/>
    </location>
</feature>
<dbReference type="Proteomes" id="UP000221653">
    <property type="component" value="Unassembled WGS sequence"/>
</dbReference>
<evidence type="ECO:0000256" key="6">
    <source>
        <dbReference type="ARBA" id="ARBA00032903"/>
    </source>
</evidence>
<dbReference type="SUPFAM" id="SSF55620">
    <property type="entry name" value="Tetrahydrobiopterin biosynthesis enzymes-like"/>
    <property type="match status" value="1"/>
</dbReference>
<dbReference type="CDD" id="cd00534">
    <property type="entry name" value="DHNA_DHNTPE"/>
    <property type="match status" value="1"/>
</dbReference>